<protein>
    <submittedName>
        <fullName evidence="1">Lactate dehydrogenase</fullName>
    </submittedName>
</protein>
<comment type="caution">
    <text evidence="1">The sequence shown here is derived from an EMBL/GenBank/DDBJ whole genome shotgun (WGS) entry which is preliminary data.</text>
</comment>
<keyword evidence="2" id="KW-1185">Reference proteome</keyword>
<dbReference type="RefSeq" id="WP_191704961.1">
    <property type="nucleotide sequence ID" value="NZ_JACSPW010000017.1"/>
</dbReference>
<dbReference type="EMBL" id="JACSPW010000017">
    <property type="protein sequence ID" value="MBD8034460.1"/>
    <property type="molecule type" value="Genomic_DNA"/>
</dbReference>
<dbReference type="Proteomes" id="UP000600565">
    <property type="component" value="Unassembled WGS sequence"/>
</dbReference>
<organism evidence="1 2">
    <name type="scientific">Solibacillus merdavium</name>
    <dbReference type="NCBI Taxonomy" id="2762218"/>
    <lineage>
        <taxon>Bacteria</taxon>
        <taxon>Bacillati</taxon>
        <taxon>Bacillota</taxon>
        <taxon>Bacilli</taxon>
        <taxon>Bacillales</taxon>
        <taxon>Caryophanaceae</taxon>
        <taxon>Solibacillus</taxon>
    </lineage>
</organism>
<evidence type="ECO:0000313" key="1">
    <source>
        <dbReference type="EMBL" id="MBD8034460.1"/>
    </source>
</evidence>
<reference evidence="1 2" key="1">
    <citation type="submission" date="2020-08" db="EMBL/GenBank/DDBJ databases">
        <title>A Genomic Blueprint of the Chicken Gut Microbiome.</title>
        <authorList>
            <person name="Gilroy R."/>
            <person name="Ravi A."/>
            <person name="Getino M."/>
            <person name="Pursley I."/>
            <person name="Horton D.L."/>
            <person name="Alikhan N.-F."/>
            <person name="Baker D."/>
            <person name="Gharbi K."/>
            <person name="Hall N."/>
            <person name="Watson M."/>
            <person name="Adriaenssens E.M."/>
            <person name="Foster-Nyarko E."/>
            <person name="Jarju S."/>
            <person name="Secka A."/>
            <person name="Antonio M."/>
            <person name="Oren A."/>
            <person name="Chaudhuri R."/>
            <person name="La Ragione R.M."/>
            <person name="Hildebrand F."/>
            <person name="Pallen M.J."/>
        </authorList>
    </citation>
    <scope>NUCLEOTIDE SEQUENCE [LARGE SCALE GENOMIC DNA]</scope>
    <source>
        <strain evidence="1 2">Sa1YVA6</strain>
    </source>
</reference>
<proteinExistence type="predicted"/>
<gene>
    <name evidence="1" type="ORF">H9632_15425</name>
</gene>
<sequence>MDILLEQIHRDLDYLYSQGKHVKKIKMNPKVYERMTNKLTGVEIINEAVIVFGIPIEADENIEKFAFILDEAT</sequence>
<evidence type="ECO:0000313" key="2">
    <source>
        <dbReference type="Proteomes" id="UP000600565"/>
    </source>
</evidence>
<accession>A0ABR8XR88</accession>
<name>A0ABR8XR88_9BACL</name>